<dbReference type="InterPro" id="IPR050824">
    <property type="entry name" value="Thiol_disulfide_DsbA"/>
</dbReference>
<evidence type="ECO:0000256" key="2">
    <source>
        <dbReference type="ARBA" id="ARBA00005791"/>
    </source>
</evidence>
<evidence type="ECO:0000256" key="6">
    <source>
        <dbReference type="ARBA" id="ARBA00023284"/>
    </source>
</evidence>
<dbReference type="InterPro" id="IPR017937">
    <property type="entry name" value="Thioredoxin_CS"/>
</dbReference>
<feature type="domain" description="Thioredoxin" evidence="9">
    <location>
        <begin position="8"/>
        <end position="156"/>
    </location>
</feature>
<comment type="similarity">
    <text evidence="2">Belongs to the thioredoxin family. DsbA subfamily.</text>
</comment>
<gene>
    <name evidence="10" type="ORF">R0135_12020</name>
</gene>
<proteinExistence type="inferred from homology"/>
<reference evidence="10 11" key="1">
    <citation type="submission" date="2023-10" db="EMBL/GenBank/DDBJ databases">
        <title>Two novel species belonging to the OM43/NOR5 clade.</title>
        <authorList>
            <person name="Park M."/>
        </authorList>
    </citation>
    <scope>NUCLEOTIDE SEQUENCE [LARGE SCALE GENOMIC DNA]</scope>
    <source>
        <strain evidence="10 11">IMCC43200</strain>
    </source>
</reference>
<evidence type="ECO:0000313" key="11">
    <source>
        <dbReference type="Proteomes" id="UP001626537"/>
    </source>
</evidence>
<keyword evidence="3 8" id="KW-0732">Signal</keyword>
<dbReference type="PANTHER" id="PTHR35891">
    <property type="entry name" value="THIOL:DISULFIDE INTERCHANGE PROTEIN DSBA"/>
    <property type="match status" value="1"/>
</dbReference>
<evidence type="ECO:0000256" key="7">
    <source>
        <dbReference type="PIRNR" id="PIRNR001488"/>
    </source>
</evidence>
<dbReference type="InterPro" id="IPR001853">
    <property type="entry name" value="DSBA-like_thioredoxin_dom"/>
</dbReference>
<feature type="chain" id="PRO_5046684439" description="Thiol:disulfide interchange protein" evidence="8">
    <location>
        <begin position="25"/>
        <end position="218"/>
    </location>
</feature>
<dbReference type="SUPFAM" id="SSF52833">
    <property type="entry name" value="Thioredoxin-like"/>
    <property type="match status" value="1"/>
</dbReference>
<dbReference type="InterPro" id="IPR023205">
    <property type="entry name" value="DsbA/DsbL"/>
</dbReference>
<evidence type="ECO:0000256" key="3">
    <source>
        <dbReference type="ARBA" id="ARBA00022729"/>
    </source>
</evidence>
<keyword evidence="4 7" id="KW-0574">Periplasm</keyword>
<name>A0ABZ0I0D3_9GAMM</name>
<evidence type="ECO:0000313" key="10">
    <source>
        <dbReference type="EMBL" id="WOJ92507.1"/>
    </source>
</evidence>
<feature type="signal peptide" evidence="8">
    <location>
        <begin position="1"/>
        <end position="24"/>
    </location>
</feature>
<evidence type="ECO:0000256" key="8">
    <source>
        <dbReference type="SAM" id="SignalP"/>
    </source>
</evidence>
<sequence length="218" mass="24005">MFKRICFAAFATLAMQFAALTAQAQDENYVAGEHYDLISPAIRGSSDKIEVTEFFWYGCGHCYNFEPQLAQWKKSLADDVVLKGSPAMWNAPMEIHAKAFYAAQALGVLDTVHIPLFQALNVDRKRLADEDELADLFAAHGVDREDFSKAFNSFGVGSQARQANARARAAKITGTPELMVAGKYRISTRKAGGQANMLKIADFLIEKERAMQVSQAGS</sequence>
<evidence type="ECO:0000259" key="9">
    <source>
        <dbReference type="PROSITE" id="PS51352"/>
    </source>
</evidence>
<evidence type="ECO:0000256" key="4">
    <source>
        <dbReference type="ARBA" id="ARBA00022764"/>
    </source>
</evidence>
<dbReference type="EMBL" id="CP136864">
    <property type="protein sequence ID" value="WOJ92507.1"/>
    <property type="molecule type" value="Genomic_DNA"/>
</dbReference>
<keyword evidence="5 7" id="KW-1015">Disulfide bond</keyword>
<dbReference type="PIRSF" id="PIRSF001488">
    <property type="entry name" value="Tdi_protein"/>
    <property type="match status" value="1"/>
</dbReference>
<dbReference type="Proteomes" id="UP001626537">
    <property type="component" value="Chromosome"/>
</dbReference>
<accession>A0ABZ0I0D3</accession>
<keyword evidence="11" id="KW-1185">Reference proteome</keyword>
<dbReference type="RefSeq" id="WP_407347107.1">
    <property type="nucleotide sequence ID" value="NZ_CP136864.1"/>
</dbReference>
<dbReference type="InterPro" id="IPR013766">
    <property type="entry name" value="Thioredoxin_domain"/>
</dbReference>
<dbReference type="InterPro" id="IPR036249">
    <property type="entry name" value="Thioredoxin-like_sf"/>
</dbReference>
<dbReference type="CDD" id="cd03019">
    <property type="entry name" value="DsbA_DsbA"/>
    <property type="match status" value="1"/>
</dbReference>
<organism evidence="10 11">
    <name type="scientific">Congregibacter variabilis</name>
    <dbReference type="NCBI Taxonomy" id="3081200"/>
    <lineage>
        <taxon>Bacteria</taxon>
        <taxon>Pseudomonadati</taxon>
        <taxon>Pseudomonadota</taxon>
        <taxon>Gammaproteobacteria</taxon>
        <taxon>Cellvibrionales</taxon>
        <taxon>Halieaceae</taxon>
        <taxon>Congregibacter</taxon>
    </lineage>
</organism>
<evidence type="ECO:0000256" key="1">
    <source>
        <dbReference type="ARBA" id="ARBA00004418"/>
    </source>
</evidence>
<protein>
    <recommendedName>
        <fullName evidence="7">Thiol:disulfide interchange protein</fullName>
    </recommendedName>
</protein>
<evidence type="ECO:0000256" key="5">
    <source>
        <dbReference type="ARBA" id="ARBA00023157"/>
    </source>
</evidence>
<dbReference type="Pfam" id="PF01323">
    <property type="entry name" value="DSBA"/>
    <property type="match status" value="1"/>
</dbReference>
<dbReference type="PROSITE" id="PS00194">
    <property type="entry name" value="THIOREDOXIN_1"/>
    <property type="match status" value="1"/>
</dbReference>
<dbReference type="PANTHER" id="PTHR35891:SF2">
    <property type="entry name" value="THIOL:DISULFIDE INTERCHANGE PROTEIN DSBA"/>
    <property type="match status" value="1"/>
</dbReference>
<comment type="subcellular location">
    <subcellularLocation>
        <location evidence="1 7">Periplasm</location>
    </subcellularLocation>
</comment>
<dbReference type="Gene3D" id="3.40.30.10">
    <property type="entry name" value="Glutaredoxin"/>
    <property type="match status" value="1"/>
</dbReference>
<keyword evidence="6" id="KW-0676">Redox-active center</keyword>
<dbReference type="PROSITE" id="PS51352">
    <property type="entry name" value="THIOREDOXIN_2"/>
    <property type="match status" value="1"/>
</dbReference>